<keyword evidence="6 7" id="KW-0975">Bacterial flagellum</keyword>
<dbReference type="PANTHER" id="PTHR30033:SF1">
    <property type="entry name" value="FLAGELLAR HOOK-ASSOCIATED PROTEIN 1"/>
    <property type="match status" value="1"/>
</dbReference>
<evidence type="ECO:0000256" key="2">
    <source>
        <dbReference type="ARBA" id="ARBA00004613"/>
    </source>
</evidence>
<gene>
    <name evidence="7" type="primary">flgK</name>
    <name evidence="10" type="ORF">AUP42_20905</name>
</gene>
<dbReference type="GO" id="GO:0044780">
    <property type="term" value="P:bacterial-type flagellum assembly"/>
    <property type="evidence" value="ECO:0007669"/>
    <property type="project" value="InterPro"/>
</dbReference>
<evidence type="ECO:0000259" key="9">
    <source>
        <dbReference type="Pfam" id="PF22638"/>
    </source>
</evidence>
<name>A0A154L3W9_9PROT</name>
<reference evidence="10 11" key="1">
    <citation type="submission" date="2015-12" db="EMBL/GenBank/DDBJ databases">
        <title>Genome sequence of Thalassospira lucentensis MCCC 1A02072.</title>
        <authorList>
            <person name="Lu L."/>
            <person name="Lai Q."/>
            <person name="Shao Z."/>
            <person name="Qian P."/>
        </authorList>
    </citation>
    <scope>NUCLEOTIDE SEQUENCE [LARGE SCALE GENOMIC DNA]</scope>
    <source>
        <strain evidence="10 11">MCCC 1A02072</strain>
    </source>
</reference>
<keyword evidence="5 7" id="KW-0964">Secreted</keyword>
<evidence type="ECO:0000256" key="1">
    <source>
        <dbReference type="ARBA" id="ARBA00004117"/>
    </source>
</evidence>
<evidence type="ECO:0000259" key="8">
    <source>
        <dbReference type="Pfam" id="PF00460"/>
    </source>
</evidence>
<dbReference type="GO" id="GO:0009424">
    <property type="term" value="C:bacterial-type flagellum hook"/>
    <property type="evidence" value="ECO:0007669"/>
    <property type="project" value="UniProtKB-UniRule"/>
</dbReference>
<dbReference type="Proteomes" id="UP000076335">
    <property type="component" value="Unassembled WGS sequence"/>
</dbReference>
<dbReference type="PRINTS" id="PR01005">
    <property type="entry name" value="FLGHOOKAP1"/>
</dbReference>
<organism evidence="10 11">
    <name type="scientific">Thalassospira lucentensis</name>
    <dbReference type="NCBI Taxonomy" id="168935"/>
    <lineage>
        <taxon>Bacteria</taxon>
        <taxon>Pseudomonadati</taxon>
        <taxon>Pseudomonadota</taxon>
        <taxon>Alphaproteobacteria</taxon>
        <taxon>Rhodospirillales</taxon>
        <taxon>Thalassospiraceae</taxon>
        <taxon>Thalassospira</taxon>
    </lineage>
</organism>
<dbReference type="Pfam" id="PF22638">
    <property type="entry name" value="FlgK_D1"/>
    <property type="match status" value="1"/>
</dbReference>
<comment type="caution">
    <text evidence="10">The sequence shown here is derived from an EMBL/GenBank/DDBJ whole genome shotgun (WGS) entry which is preliminary data.</text>
</comment>
<dbReference type="NCBIfam" id="TIGR02492">
    <property type="entry name" value="flgK_ends"/>
    <property type="match status" value="1"/>
</dbReference>
<dbReference type="PANTHER" id="PTHR30033">
    <property type="entry name" value="FLAGELLAR HOOK-ASSOCIATED PROTEIN 1"/>
    <property type="match status" value="1"/>
</dbReference>
<dbReference type="GO" id="GO:0009425">
    <property type="term" value="C:bacterial-type flagellum basal body"/>
    <property type="evidence" value="ECO:0007669"/>
    <property type="project" value="UniProtKB-SubCell"/>
</dbReference>
<dbReference type="EMBL" id="LPVY01000014">
    <property type="protein sequence ID" value="KZB63523.1"/>
    <property type="molecule type" value="Genomic_DNA"/>
</dbReference>
<dbReference type="Pfam" id="PF07196">
    <property type="entry name" value="Flagellin_IN"/>
    <property type="match status" value="1"/>
</dbReference>
<evidence type="ECO:0000313" key="11">
    <source>
        <dbReference type="Proteomes" id="UP000076335"/>
    </source>
</evidence>
<dbReference type="SUPFAM" id="SSF64518">
    <property type="entry name" value="Phase 1 flagellin"/>
    <property type="match status" value="1"/>
</dbReference>
<evidence type="ECO:0000256" key="7">
    <source>
        <dbReference type="RuleBase" id="RU362065"/>
    </source>
</evidence>
<feature type="domain" description="Flagellar basal body rod protein N-terminal" evidence="8">
    <location>
        <begin position="10"/>
        <end position="37"/>
    </location>
</feature>
<dbReference type="OrthoDB" id="7181295at2"/>
<comment type="similarity">
    <text evidence="3 7">Belongs to the flagella basal body rod proteins family.</text>
</comment>
<evidence type="ECO:0000313" key="10">
    <source>
        <dbReference type="EMBL" id="KZB63523.1"/>
    </source>
</evidence>
<dbReference type="InterPro" id="IPR002371">
    <property type="entry name" value="FlgK"/>
</dbReference>
<feature type="domain" description="Flagellar hook-associated protein FlgK helical" evidence="9">
    <location>
        <begin position="101"/>
        <end position="313"/>
    </location>
</feature>
<sequence>MSIRAAQSAAFSALQSSQTGIAVSSNNIANASVEGYTTKSTSLASNVSGGSAVGVSVTSVGSSVDSYLIKAINEAASESGYASVFADPLEIVSSNFGSVGDDDAISTLITDLETSIASLAASADSQSAKSLVLTDAEQIASELNSLSASVQDQRAAADQSIEDTIDQINSLLNEIQSYNEQLTGTDGTTLASSELEDARAVAIQELSELVDVTYYTSSSNQTQVYIGGTLVVGSQVQELEYNAVGTVNADTVFGDITVNGKSISDDISGGELGGLIDLRDETLPGIQDELDALAVTLMDSINAVTNLGTSYPGPTELTSSETTALTDAFSGTGTVRLVATDEDGNATEILDIDLTTVTTVQDLVDQINASANMTATVNADGTLTIASSDDDYGVSIVNMDAEVGADAQGFSDYFGLNDMFTGTGADDISVNAAWLADSSLVPTGSGSNDAALAVGDSVISSGSSDVAEALANVFDTNVSFDAAGNLGSTKTTLSDYASEILSDVAQQASSAETKASVASTSYSDLVESFSNQYGVNTDEEALTMANLESAYEAAAAILEITQSLMDTLLEAVR</sequence>
<dbReference type="InterPro" id="IPR010810">
    <property type="entry name" value="Flagellin_hook_IN_motif"/>
</dbReference>
<evidence type="ECO:0000256" key="5">
    <source>
        <dbReference type="ARBA" id="ARBA00022525"/>
    </source>
</evidence>
<evidence type="ECO:0000256" key="3">
    <source>
        <dbReference type="ARBA" id="ARBA00009677"/>
    </source>
</evidence>
<dbReference type="InterPro" id="IPR053927">
    <property type="entry name" value="FlgK_helical"/>
</dbReference>
<dbReference type="InterPro" id="IPR001444">
    <property type="entry name" value="Flag_bb_rod_N"/>
</dbReference>
<accession>A0A154L3W9</accession>
<dbReference type="AlphaFoldDB" id="A0A154L3W9"/>
<comment type="subcellular location">
    <subcellularLocation>
        <location evidence="1">Bacterial flagellum basal body</location>
    </subcellularLocation>
    <subcellularLocation>
        <location evidence="2 7">Secreted</location>
    </subcellularLocation>
</comment>
<proteinExistence type="inferred from homology"/>
<protein>
    <recommendedName>
        <fullName evidence="4 7">Flagellar hook-associated protein 1</fullName>
        <shortName evidence="7">HAP1</shortName>
    </recommendedName>
</protein>
<dbReference type="RefSeq" id="WP_062952239.1">
    <property type="nucleotide sequence ID" value="NZ_LPVY01000014.1"/>
</dbReference>
<dbReference type="InterPro" id="IPR019776">
    <property type="entry name" value="Flagellar_basal_body_rod_CS"/>
</dbReference>
<dbReference type="PROSITE" id="PS00588">
    <property type="entry name" value="FLAGELLA_BB_ROD"/>
    <property type="match status" value="1"/>
</dbReference>
<dbReference type="GO" id="GO:0005198">
    <property type="term" value="F:structural molecule activity"/>
    <property type="evidence" value="ECO:0007669"/>
    <property type="project" value="UniProtKB-UniRule"/>
</dbReference>
<evidence type="ECO:0000256" key="6">
    <source>
        <dbReference type="ARBA" id="ARBA00023143"/>
    </source>
</evidence>
<evidence type="ECO:0000256" key="4">
    <source>
        <dbReference type="ARBA" id="ARBA00016244"/>
    </source>
</evidence>
<dbReference type="GO" id="GO:0005576">
    <property type="term" value="C:extracellular region"/>
    <property type="evidence" value="ECO:0007669"/>
    <property type="project" value="UniProtKB-SubCell"/>
</dbReference>
<dbReference type="Pfam" id="PF00460">
    <property type="entry name" value="Flg_bb_rod"/>
    <property type="match status" value="1"/>
</dbReference>